<dbReference type="PATRIC" id="fig|859350.6.peg.1424"/>
<sequence>MPTFSFEKTINAKREYVFDIFSNFENYQKLFPQHYPSIRIRSVRNDVSVVEEHLVLGEKELLIMAKHVSKSPVLHEVFVIGGDGKGSHIKEQFIDVPDGTKIIVDVNLKLKGKMKFLSLFGKNKSEQEYERILNDFLKTAET</sequence>
<protein>
    <recommendedName>
        <fullName evidence="3">Polyketide cyclase/dehydrase</fullName>
    </recommendedName>
</protein>
<dbReference type="Gene3D" id="3.30.530.20">
    <property type="match status" value="1"/>
</dbReference>
<keyword evidence="2" id="KW-1185">Reference proteome</keyword>
<dbReference type="OrthoDB" id="10113at2157"/>
<dbReference type="InterPro" id="IPR023393">
    <property type="entry name" value="START-like_dom_sf"/>
</dbReference>
<evidence type="ECO:0000313" key="2">
    <source>
        <dbReference type="Proteomes" id="UP000003423"/>
    </source>
</evidence>
<name>I3D1D9_9ARCH</name>
<dbReference type="EMBL" id="AEXL02000119">
    <property type="protein sequence ID" value="EIJ65532.1"/>
    <property type="molecule type" value="Genomic_DNA"/>
</dbReference>
<evidence type="ECO:0008006" key="3">
    <source>
        <dbReference type="Google" id="ProtNLM"/>
    </source>
</evidence>
<dbReference type="SUPFAM" id="SSF55961">
    <property type="entry name" value="Bet v1-like"/>
    <property type="match status" value="1"/>
</dbReference>
<gene>
    <name evidence="1" type="ORF">BD31_I1387</name>
</gene>
<dbReference type="Proteomes" id="UP000003423">
    <property type="component" value="Unassembled WGS sequence"/>
</dbReference>
<evidence type="ECO:0000313" key="1">
    <source>
        <dbReference type="EMBL" id="EIJ65532.1"/>
    </source>
</evidence>
<comment type="caution">
    <text evidence="1">The sequence shown here is derived from an EMBL/GenBank/DDBJ whole genome shotgun (WGS) entry which is preliminary data.</text>
</comment>
<accession>I3D1D9</accession>
<proteinExistence type="predicted"/>
<dbReference type="RefSeq" id="WP_008300388.1">
    <property type="nucleotide sequence ID" value="NZ_AEXL02000119.1"/>
</dbReference>
<dbReference type="AlphaFoldDB" id="I3D1D9"/>
<organism evidence="1 2">
    <name type="scientific">Candidatus Nitrosopumilus salarius BD31</name>
    <dbReference type="NCBI Taxonomy" id="859350"/>
    <lineage>
        <taxon>Archaea</taxon>
        <taxon>Nitrososphaerota</taxon>
        <taxon>Nitrososphaeria</taxon>
        <taxon>Nitrosopumilales</taxon>
        <taxon>Nitrosopumilaceae</taxon>
        <taxon>Nitrosopumilus</taxon>
    </lineage>
</organism>
<reference evidence="1 2" key="1">
    <citation type="journal article" date="2012" name="J. Bacteriol.">
        <title>Genome sequence of "Candidatus Nitrosopumilus salaria" BD31, an ammonia-oxidizing archaeon from the San Francisco Bay estuary.</title>
        <authorList>
            <person name="Mosier A.C."/>
            <person name="Allen E.E."/>
            <person name="Kim M."/>
            <person name="Ferriera S."/>
            <person name="Francis C.A."/>
        </authorList>
    </citation>
    <scope>NUCLEOTIDE SEQUENCE [LARGE SCALE GENOMIC DNA]</scope>
    <source>
        <strain evidence="1 2">BD31</strain>
    </source>
</reference>